<sequence length="1107" mass="124139">MAEKRKRDFSKSDPVDSGLIDELGDRLSLIAEDEKKGVSSALNVENLATFANKHSSQILQAWSYYSQTNNHAKLIFATGKLGWFLAICGQNLQTLQKQGAIVIREIVEHHLKIIYRCLFSNRPTMTNPALRILSEIAKFNNGIYTGDLFSSLDLSLKAFPKILASTADESSTTKQSSMRTALLNFYLSFIKNGSAIIRKDLISQKKIVAGWMKRITQDPDHLVISTLDVFKNQILFESAFTKSTKLSFFNDWVLSNLVKLFSRSDEVVTELSKFLELLATDSANGIRFPDNGWYPPTSKTQSKRDSSASAQNVNEDSINNRLLLSLLKSLKPWEDVWQQDLSISILRSSPELLMPYVTSGLEPISFAPRLSSFWVSYANFLSRVIQLPIPQLQSLQPPATSVVVESILPLAVCKSGSLLKCLTHEVQLVRYLGCQIMVLCLKKLMTVSTEYSRRGWDLSDVVYTISDRLPDLQAIVSCLNTKSASGEVNDLLNTVITVLLSLYGTVFPDVISTFSLPSSLTNNWQHTVDSSKLDGLKLVQVRGSLQLQISSSAVGKWWNKSQGSSYSIFTRLVQLGASDSTFTDQVCQILLGLTNPTLLFQDETLVPPIEVLIRSIMQSFENFSKDEREKIWTLIDESVARCMRSPYKYVDEFAAVRADNTEVMSPLIVTMVEQWKYVKSPEASVERWFVRFIRDCCVCGESWTAAYKFISEKAGLKEQVFLQEQSFQMWKERLKLDEPFDFILSADAKDIISRSDLQFKIHGVYELQALKFRLVHDHENERMASHLLSSIPLSLAPYVAKKLFFKELIEARSVFLVKKYFITLGLFSSQEQDMDLSEIKSYVSKNLSSATIDRLAHGIWLLDSSDVMALLDSPDVSSSFCKLCIDRLTELKQAMELGILNRLISGQLIDVALAESLAANFRAKPPSLTTDLDNLLETLFENGYYKVVSSIIQSTKYLPSFIREVAEASDDSLIEIANTVAELGNTKEPSYTRLFNSASLAALAEIKKGDSKNVHSSLSLLAHTVDILSDEQLDEIAAYFDGVSGSVTLSSAIVSLAGSLYDYKPDGLKLWLQKCIVWLTKRLSEDSIITDGLRSFLLSFGKCNHHL</sequence>
<dbReference type="OrthoDB" id="72892at2759"/>
<dbReference type="EMBL" id="CP014501">
    <property type="protein sequence ID" value="ANB13249.1"/>
    <property type="molecule type" value="Genomic_DNA"/>
</dbReference>
<dbReference type="Pfam" id="PF26140">
    <property type="entry name" value="HEAT_URB1"/>
    <property type="match status" value="1"/>
</dbReference>
<keyword evidence="5" id="KW-1185">Reference proteome</keyword>
<dbReference type="Pfam" id="PF11707">
    <property type="entry name" value="Npa1"/>
    <property type="match status" value="1"/>
</dbReference>
<evidence type="ECO:0000259" key="3">
    <source>
        <dbReference type="Pfam" id="PF26140"/>
    </source>
</evidence>
<feature type="domain" description="URB1 central HEAT repeat" evidence="3">
    <location>
        <begin position="555"/>
        <end position="708"/>
    </location>
</feature>
<protein>
    <submittedName>
        <fullName evidence="4">Urb1p</fullName>
    </submittedName>
</protein>
<gene>
    <name evidence="4" type="primary">URB1</name>
    <name evidence="4" type="ORF">AWJ20_1531</name>
</gene>
<evidence type="ECO:0000259" key="2">
    <source>
        <dbReference type="Pfam" id="PF11707"/>
    </source>
</evidence>
<dbReference type="GO" id="GO:0005730">
    <property type="term" value="C:nucleolus"/>
    <property type="evidence" value="ECO:0007669"/>
    <property type="project" value="TreeGrafter"/>
</dbReference>
<dbReference type="InterPro" id="IPR059018">
    <property type="entry name" value="HEAT_URB1"/>
</dbReference>
<dbReference type="InterPro" id="IPR039844">
    <property type="entry name" value="URB1"/>
</dbReference>
<name>A0A167DSR4_9ASCO</name>
<reference evidence="4 5" key="1">
    <citation type="submission" date="2016-02" db="EMBL/GenBank/DDBJ databases">
        <title>Complete genome sequence and transcriptome regulation of the pentose utilising yeast Sugiyamaella lignohabitans.</title>
        <authorList>
            <person name="Bellasio M."/>
            <person name="Peymann A."/>
            <person name="Valli M."/>
            <person name="Sipitzky M."/>
            <person name="Graf A."/>
            <person name="Sauer M."/>
            <person name="Marx H."/>
            <person name="Mattanovich D."/>
        </authorList>
    </citation>
    <scope>NUCLEOTIDE SEQUENCE [LARGE SCALE GENOMIC DNA]</scope>
    <source>
        <strain evidence="4 5">CBS 10342</strain>
    </source>
</reference>
<organism evidence="4 5">
    <name type="scientific">Sugiyamaella lignohabitans</name>
    <dbReference type="NCBI Taxonomy" id="796027"/>
    <lineage>
        <taxon>Eukaryota</taxon>
        <taxon>Fungi</taxon>
        <taxon>Dikarya</taxon>
        <taxon>Ascomycota</taxon>
        <taxon>Saccharomycotina</taxon>
        <taxon>Dipodascomycetes</taxon>
        <taxon>Dipodascales</taxon>
        <taxon>Trichomonascaceae</taxon>
        <taxon>Sugiyamaella</taxon>
    </lineage>
</organism>
<proteinExistence type="predicted"/>
<dbReference type="RefSeq" id="XP_018735726.1">
    <property type="nucleotide sequence ID" value="XM_018878421.1"/>
</dbReference>
<dbReference type="InterPro" id="IPR021714">
    <property type="entry name" value="URB1_N"/>
</dbReference>
<evidence type="ECO:0000313" key="4">
    <source>
        <dbReference type="EMBL" id="ANB13249.1"/>
    </source>
</evidence>
<dbReference type="PANTHER" id="PTHR13500:SF0">
    <property type="entry name" value="NUCLEOLAR PRE-RIBOSOMAL-ASSOCIATED PROTEIN 1"/>
    <property type="match status" value="1"/>
</dbReference>
<dbReference type="GeneID" id="30033344"/>
<dbReference type="GO" id="GO:0000466">
    <property type="term" value="P:maturation of 5.8S rRNA from tricistronic rRNA transcript (SSU-rRNA, 5.8S rRNA, LSU-rRNA)"/>
    <property type="evidence" value="ECO:0007669"/>
    <property type="project" value="TreeGrafter"/>
</dbReference>
<evidence type="ECO:0000256" key="1">
    <source>
        <dbReference type="SAM" id="MobiDB-lite"/>
    </source>
</evidence>
<dbReference type="KEGG" id="slb:AWJ20_1531"/>
<dbReference type="AlphaFoldDB" id="A0A167DSR4"/>
<feature type="domain" description="URB1 N-terminal" evidence="2">
    <location>
        <begin position="56"/>
        <end position="377"/>
    </location>
</feature>
<feature type="region of interest" description="Disordered" evidence="1">
    <location>
        <begin position="289"/>
        <end position="312"/>
    </location>
</feature>
<accession>A0A167DSR4</accession>
<evidence type="ECO:0000313" key="5">
    <source>
        <dbReference type="Proteomes" id="UP000189580"/>
    </source>
</evidence>
<dbReference type="Proteomes" id="UP000189580">
    <property type="component" value="Chromosome a"/>
</dbReference>
<dbReference type="GO" id="GO:0000463">
    <property type="term" value="P:maturation of LSU-rRNA from tricistronic rRNA transcript (SSU-rRNA, 5.8S rRNA, LSU-rRNA)"/>
    <property type="evidence" value="ECO:0007669"/>
    <property type="project" value="TreeGrafter"/>
</dbReference>
<dbReference type="PANTHER" id="PTHR13500">
    <property type="entry name" value="NUCLEOLAR PRERIBOSOMAL-ASSOCIATED PROTEIN 1"/>
    <property type="match status" value="1"/>
</dbReference>